<dbReference type="EMBL" id="CP007174">
    <property type="protein sequence ID" value="AIF84258.1"/>
    <property type="molecule type" value="Genomic_DNA"/>
</dbReference>
<accession>A0A075MT19</accession>
<dbReference type="HOGENOM" id="CLU_2645693_0_0_2"/>
<proteinExistence type="predicted"/>
<name>A0A075MT19_9ARCH</name>
<evidence type="ECO:0000313" key="2">
    <source>
        <dbReference type="Proteomes" id="UP000028194"/>
    </source>
</evidence>
<protein>
    <submittedName>
        <fullName evidence="1">Uncharacterized protein</fullName>
    </submittedName>
</protein>
<dbReference type="AlphaFoldDB" id="A0A075MT19"/>
<dbReference type="Proteomes" id="UP000028194">
    <property type="component" value="Chromosome"/>
</dbReference>
<dbReference type="RefSeq" id="WP_148700865.1">
    <property type="nucleotide sequence ID" value="NZ_CP007174.1"/>
</dbReference>
<dbReference type="KEGG" id="nev:NTE_02204"/>
<evidence type="ECO:0000313" key="1">
    <source>
        <dbReference type="EMBL" id="AIF84258.1"/>
    </source>
</evidence>
<sequence>MVSDVTDGPSAKNVTVGFKDIPIREEFLTAEQILERAGLDPLEYELRFPNTGEQISFERVLKIKDGMKLDAVIKSR</sequence>
<reference evidence="1 2" key="1">
    <citation type="journal article" date="2014" name="PLoS ONE">
        <title>Genome Sequence of Candidatus Nitrososphaera evergladensis from Group I.1b Enriched from Everglades Soil Reveals Novel Genomic Features of the Ammonia-Oxidizing Archaea.</title>
        <authorList>
            <person name="Zhalnina K.V."/>
            <person name="Dias R."/>
            <person name="Leonard M.T."/>
            <person name="Dorr de Quadros P."/>
            <person name="Camargo F.A."/>
            <person name="Drew J.C."/>
            <person name="Farmerie W.G."/>
            <person name="Daroub S.H."/>
            <person name="Triplett E.W."/>
        </authorList>
    </citation>
    <scope>NUCLEOTIDE SEQUENCE [LARGE SCALE GENOMIC DNA]</scope>
    <source>
        <strain evidence="1 2">SR1</strain>
    </source>
</reference>
<organism evidence="1 2">
    <name type="scientific">Candidatus Nitrososphaera evergladensis SR1</name>
    <dbReference type="NCBI Taxonomy" id="1459636"/>
    <lineage>
        <taxon>Archaea</taxon>
        <taxon>Nitrososphaerota</taxon>
        <taxon>Nitrososphaeria</taxon>
        <taxon>Nitrososphaerales</taxon>
        <taxon>Nitrososphaeraceae</taxon>
        <taxon>Nitrososphaera</taxon>
    </lineage>
</organism>
<gene>
    <name evidence="1" type="ORF">NTE_02204</name>
</gene>
<keyword evidence="2" id="KW-1185">Reference proteome</keyword>
<dbReference type="GeneID" id="41597925"/>